<evidence type="ECO:0000256" key="6">
    <source>
        <dbReference type="HAMAP-Rule" id="MF_00073"/>
    </source>
</evidence>
<keyword evidence="4 6" id="KW-0805">Transcription regulation</keyword>
<dbReference type="OrthoDB" id="9811381at2"/>
<dbReference type="GO" id="GO:0003723">
    <property type="term" value="F:RNA binding"/>
    <property type="evidence" value="ECO:0007669"/>
    <property type="project" value="UniProtKB-UniRule"/>
</dbReference>
<dbReference type="HAMAP" id="MF_00073">
    <property type="entry name" value="NusB"/>
    <property type="match status" value="1"/>
</dbReference>
<evidence type="ECO:0000256" key="5">
    <source>
        <dbReference type="ARBA" id="ARBA00023163"/>
    </source>
</evidence>
<protein>
    <recommendedName>
        <fullName evidence="6">Transcription antitermination protein NusB</fullName>
    </recommendedName>
    <alternativeName>
        <fullName evidence="6">Antitermination factor NusB</fullName>
    </alternativeName>
</protein>
<dbReference type="GO" id="GO:0031564">
    <property type="term" value="P:transcription antitermination"/>
    <property type="evidence" value="ECO:0007669"/>
    <property type="project" value="UniProtKB-KW"/>
</dbReference>
<dbReference type="PANTHER" id="PTHR11078:SF3">
    <property type="entry name" value="ANTITERMINATION NUSB DOMAIN-CONTAINING PROTEIN"/>
    <property type="match status" value="1"/>
</dbReference>
<proteinExistence type="inferred from homology"/>
<dbReference type="PANTHER" id="PTHR11078">
    <property type="entry name" value="N UTILIZATION SUBSTANCE PROTEIN B-RELATED"/>
    <property type="match status" value="1"/>
</dbReference>
<sequence length="146" mass="16946">MELTRRQIREKALQALYPFDFQQEITKEDAISYALEIGNHALFDEETGMFIPEYLDQLVSGVIEHQAEIDRKIEEHLKSWNIARVAKTDLIIMRIAVYEMLFEETPNRVALNEAIELAKMYCDHKSPKFVNGVLSNVMKQLDSEAN</sequence>
<dbReference type="InterPro" id="IPR035926">
    <property type="entry name" value="NusB-like_sf"/>
</dbReference>
<reference evidence="7 8" key="1">
    <citation type="submission" date="2019-04" db="EMBL/GenBank/DDBJ databases">
        <title>Vagococcus sp. nov., isolated from faeces of yaks (Bos grunniens).</title>
        <authorList>
            <person name="Ge Y."/>
        </authorList>
    </citation>
    <scope>NUCLEOTIDE SEQUENCE [LARGE SCALE GENOMIC DNA]</scope>
    <source>
        <strain evidence="7 8">MN-17</strain>
    </source>
</reference>
<dbReference type="InterPro" id="IPR006027">
    <property type="entry name" value="NusB_RsmB_TIM44"/>
</dbReference>
<evidence type="ECO:0000313" key="8">
    <source>
        <dbReference type="Proteomes" id="UP000298615"/>
    </source>
</evidence>
<dbReference type="RefSeq" id="WP_136952773.1">
    <property type="nucleotide sequence ID" value="NZ_CP039712.1"/>
</dbReference>
<dbReference type="Gene3D" id="1.10.940.10">
    <property type="entry name" value="NusB-like"/>
    <property type="match status" value="1"/>
</dbReference>
<dbReference type="Pfam" id="PF01029">
    <property type="entry name" value="NusB"/>
    <property type="match status" value="1"/>
</dbReference>
<evidence type="ECO:0000256" key="2">
    <source>
        <dbReference type="ARBA" id="ARBA00022814"/>
    </source>
</evidence>
<dbReference type="SUPFAM" id="SSF48013">
    <property type="entry name" value="NusB-like"/>
    <property type="match status" value="1"/>
</dbReference>
<keyword evidence="3 6" id="KW-0694">RNA-binding</keyword>
<accession>A0A4D7CT27</accession>
<dbReference type="InterPro" id="IPR011605">
    <property type="entry name" value="NusB_fam"/>
</dbReference>
<gene>
    <name evidence="6 7" type="primary">nusB</name>
    <name evidence="7" type="ORF">FA707_02685</name>
</gene>
<evidence type="ECO:0000313" key="7">
    <source>
        <dbReference type="EMBL" id="QCI85932.1"/>
    </source>
</evidence>
<name>A0A4D7CT27_9ENTE</name>
<dbReference type="NCBIfam" id="NF001223">
    <property type="entry name" value="PRK00202.1-1"/>
    <property type="match status" value="1"/>
</dbReference>
<dbReference type="GO" id="GO:0005829">
    <property type="term" value="C:cytosol"/>
    <property type="evidence" value="ECO:0007669"/>
    <property type="project" value="TreeGrafter"/>
</dbReference>
<dbReference type="Proteomes" id="UP000298615">
    <property type="component" value="Chromosome"/>
</dbReference>
<dbReference type="GO" id="GO:0006353">
    <property type="term" value="P:DNA-templated transcription termination"/>
    <property type="evidence" value="ECO:0007669"/>
    <property type="project" value="UniProtKB-UniRule"/>
</dbReference>
<keyword evidence="2 6" id="KW-0889">Transcription antitermination</keyword>
<evidence type="ECO:0000256" key="4">
    <source>
        <dbReference type="ARBA" id="ARBA00023015"/>
    </source>
</evidence>
<dbReference type="KEGG" id="vao:FA707_02685"/>
<dbReference type="NCBIfam" id="TIGR01951">
    <property type="entry name" value="nusB"/>
    <property type="match status" value="1"/>
</dbReference>
<dbReference type="AlphaFoldDB" id="A0A4D7CT27"/>
<dbReference type="EMBL" id="CP039712">
    <property type="protein sequence ID" value="QCI85932.1"/>
    <property type="molecule type" value="Genomic_DNA"/>
</dbReference>
<evidence type="ECO:0000256" key="1">
    <source>
        <dbReference type="ARBA" id="ARBA00005952"/>
    </source>
</evidence>
<comment type="similarity">
    <text evidence="1 6">Belongs to the NusB family.</text>
</comment>
<keyword evidence="8" id="KW-1185">Reference proteome</keyword>
<evidence type="ECO:0000256" key="3">
    <source>
        <dbReference type="ARBA" id="ARBA00022884"/>
    </source>
</evidence>
<comment type="function">
    <text evidence="6">Involved in transcription antitermination. Required for transcription of ribosomal RNA (rRNA) genes. Binds specifically to the boxA antiterminator sequence of the ribosomal RNA (rrn) operons.</text>
</comment>
<keyword evidence="5 6" id="KW-0804">Transcription</keyword>
<organism evidence="7 8">
    <name type="scientific">Vagococcus zengguangii</name>
    <dbReference type="NCBI Taxonomy" id="2571750"/>
    <lineage>
        <taxon>Bacteria</taxon>
        <taxon>Bacillati</taxon>
        <taxon>Bacillota</taxon>
        <taxon>Bacilli</taxon>
        <taxon>Lactobacillales</taxon>
        <taxon>Enterococcaceae</taxon>
        <taxon>Vagococcus</taxon>
    </lineage>
</organism>